<dbReference type="GO" id="GO:0005506">
    <property type="term" value="F:iron ion binding"/>
    <property type="evidence" value="ECO:0007669"/>
    <property type="project" value="InterPro"/>
</dbReference>
<keyword evidence="7" id="KW-0256">Endoplasmic reticulum</keyword>
<evidence type="ECO:0000256" key="10">
    <source>
        <dbReference type="ARBA" id="ARBA00023004"/>
    </source>
</evidence>
<dbReference type="GO" id="GO:0020037">
    <property type="term" value="F:heme binding"/>
    <property type="evidence" value="ECO:0007669"/>
    <property type="project" value="InterPro"/>
</dbReference>
<evidence type="ECO:0000256" key="2">
    <source>
        <dbReference type="ARBA" id="ARBA00004174"/>
    </source>
</evidence>
<protein>
    <recommendedName>
        <fullName evidence="17">Cytochrome P450</fullName>
    </recommendedName>
</protein>
<evidence type="ECO:0000256" key="5">
    <source>
        <dbReference type="ARBA" id="ARBA00022617"/>
    </source>
</evidence>
<evidence type="ECO:0000256" key="1">
    <source>
        <dbReference type="ARBA" id="ARBA00001971"/>
    </source>
</evidence>
<keyword evidence="12" id="KW-0472">Membrane</keyword>
<keyword evidence="16" id="KW-1185">Reference proteome</keyword>
<dbReference type="AlphaFoldDB" id="A0A834IYY2"/>
<name>A0A834IYY2_RHYFE</name>
<evidence type="ECO:0000256" key="11">
    <source>
        <dbReference type="ARBA" id="ARBA00023033"/>
    </source>
</evidence>
<dbReference type="EMBL" id="JAACXV010000025">
    <property type="protein sequence ID" value="KAF7286478.1"/>
    <property type="molecule type" value="Genomic_DNA"/>
</dbReference>
<evidence type="ECO:0000313" key="15">
    <source>
        <dbReference type="EMBL" id="KAF7286478.1"/>
    </source>
</evidence>
<dbReference type="GO" id="GO:0005789">
    <property type="term" value="C:endoplasmic reticulum membrane"/>
    <property type="evidence" value="ECO:0007669"/>
    <property type="project" value="UniProtKB-SubCell"/>
</dbReference>
<dbReference type="InterPro" id="IPR001128">
    <property type="entry name" value="Cyt_P450"/>
</dbReference>
<accession>A0A834IYY2</accession>
<evidence type="ECO:0000256" key="9">
    <source>
        <dbReference type="ARBA" id="ARBA00023002"/>
    </source>
</evidence>
<dbReference type="InterPro" id="IPR017972">
    <property type="entry name" value="Cyt_P450_CS"/>
</dbReference>
<keyword evidence="8" id="KW-0492">Microsome</keyword>
<dbReference type="PANTHER" id="PTHR24292:SF54">
    <property type="entry name" value="CYP9F3-RELATED"/>
    <property type="match status" value="1"/>
</dbReference>
<dbReference type="InterPro" id="IPR050476">
    <property type="entry name" value="Insect_CytP450_Detox"/>
</dbReference>
<keyword evidence="9 14" id="KW-0560">Oxidoreductase</keyword>
<feature type="binding site" description="axial binding residue" evidence="13">
    <location>
        <position position="471"/>
    </location>
    <ligand>
        <name>heme</name>
        <dbReference type="ChEBI" id="CHEBI:30413"/>
    </ligand>
    <ligandPart>
        <name>Fe</name>
        <dbReference type="ChEBI" id="CHEBI:18248"/>
    </ligandPart>
</feature>
<dbReference type="PRINTS" id="PR00385">
    <property type="entry name" value="P450"/>
</dbReference>
<evidence type="ECO:0000256" key="6">
    <source>
        <dbReference type="ARBA" id="ARBA00022723"/>
    </source>
</evidence>
<evidence type="ECO:0000256" key="14">
    <source>
        <dbReference type="RuleBase" id="RU000461"/>
    </source>
</evidence>
<comment type="caution">
    <text evidence="15">The sequence shown here is derived from an EMBL/GenBank/DDBJ whole genome shotgun (WGS) entry which is preliminary data.</text>
</comment>
<dbReference type="OrthoDB" id="2789670at2759"/>
<evidence type="ECO:0000256" key="4">
    <source>
        <dbReference type="ARBA" id="ARBA00010617"/>
    </source>
</evidence>
<dbReference type="PANTHER" id="PTHR24292">
    <property type="entry name" value="CYTOCHROME P450"/>
    <property type="match status" value="1"/>
</dbReference>
<dbReference type="CDD" id="cd11056">
    <property type="entry name" value="CYP6-like"/>
    <property type="match status" value="1"/>
</dbReference>
<dbReference type="GO" id="GO:0016705">
    <property type="term" value="F:oxidoreductase activity, acting on paired donors, with incorporation or reduction of molecular oxygen"/>
    <property type="evidence" value="ECO:0007669"/>
    <property type="project" value="InterPro"/>
</dbReference>
<keyword evidence="10 13" id="KW-0408">Iron</keyword>
<organism evidence="15 16">
    <name type="scientific">Rhynchophorus ferrugineus</name>
    <name type="common">Red palm weevil</name>
    <name type="synonym">Curculio ferrugineus</name>
    <dbReference type="NCBI Taxonomy" id="354439"/>
    <lineage>
        <taxon>Eukaryota</taxon>
        <taxon>Metazoa</taxon>
        <taxon>Ecdysozoa</taxon>
        <taxon>Arthropoda</taxon>
        <taxon>Hexapoda</taxon>
        <taxon>Insecta</taxon>
        <taxon>Pterygota</taxon>
        <taxon>Neoptera</taxon>
        <taxon>Endopterygota</taxon>
        <taxon>Coleoptera</taxon>
        <taxon>Polyphaga</taxon>
        <taxon>Cucujiformia</taxon>
        <taxon>Curculionidae</taxon>
        <taxon>Dryophthorinae</taxon>
        <taxon>Rhynchophorus</taxon>
    </lineage>
</organism>
<comment type="similarity">
    <text evidence="4 14">Belongs to the cytochrome P450 family.</text>
</comment>
<comment type="cofactor">
    <cofactor evidence="1 13">
        <name>heme</name>
        <dbReference type="ChEBI" id="CHEBI:30413"/>
    </cofactor>
</comment>
<gene>
    <name evidence="15" type="ORF">GWI33_005117</name>
</gene>
<evidence type="ECO:0000256" key="7">
    <source>
        <dbReference type="ARBA" id="ARBA00022824"/>
    </source>
</evidence>
<dbReference type="Gene3D" id="1.10.630.10">
    <property type="entry name" value="Cytochrome P450"/>
    <property type="match status" value="1"/>
</dbReference>
<dbReference type="PROSITE" id="PS00086">
    <property type="entry name" value="CYTOCHROME_P450"/>
    <property type="match status" value="1"/>
</dbReference>
<evidence type="ECO:0000313" key="16">
    <source>
        <dbReference type="Proteomes" id="UP000625711"/>
    </source>
</evidence>
<dbReference type="FunFam" id="1.10.630.10:FF:000042">
    <property type="entry name" value="Cytochrome P450"/>
    <property type="match status" value="1"/>
</dbReference>
<keyword evidence="6 13" id="KW-0479">Metal-binding</keyword>
<reference evidence="15" key="1">
    <citation type="submission" date="2020-08" db="EMBL/GenBank/DDBJ databases">
        <title>Genome sequencing and assembly of the red palm weevil Rhynchophorus ferrugineus.</title>
        <authorList>
            <person name="Dias G.B."/>
            <person name="Bergman C.M."/>
            <person name="Manee M."/>
        </authorList>
    </citation>
    <scope>NUCLEOTIDE SEQUENCE</scope>
    <source>
        <strain evidence="15">AA-2017</strain>
        <tissue evidence="15">Whole larva</tissue>
    </source>
</reference>
<keyword evidence="5 13" id="KW-0349">Heme</keyword>
<dbReference type="Proteomes" id="UP000625711">
    <property type="component" value="Unassembled WGS sequence"/>
</dbReference>
<evidence type="ECO:0000256" key="8">
    <source>
        <dbReference type="ARBA" id="ARBA00022848"/>
    </source>
</evidence>
<sequence length="527" mass="61480">MWFIYVGVLCLLSVWYYIRTYRVWSRRGVKQTIPWPFFGDSGITVFQLMSVPEILNKIYYMYPKTRYTGFYQFQEALLLLKDPELIKQITIKDFDHFTDHRTVGSSDEIDPLFNKNLFFLKGQTWKDMRSLLSGSFTSSKMKIMYNLIVEASENFVDYFCSKNEDLVEVEFKDIFSKYTNDVIASTSFGIKVDSLREPKNEFYAMGKKMTNFNTFRSLIGFLLYMAVPTIAKLLKIKILAKDASDFFINIIDQAIRMREENHVVRKDMINIMLEEREGKARQDDEEVIDSGFAIVEESQNITKHPKKQMNLTNLDITAHAMIFFLAGFDTVSTAICNCCYELAINPDIQDKLRNEIKKTMKEHNEKLTYESTLRMKYLDMVITETLRKYPGLSATERVCVKPYTIEPVYPDEQPVHLNVGDIVFLPPYSLHHDPKYFADPEKFIPERFSDDNKTLINKYTYMPFGIGPRACIGSRFALLEMKTLLIQLVNKFEIVPVQKTKIPMELCRSTMSVMSKDGYYAAFKLLK</sequence>
<evidence type="ECO:0000256" key="3">
    <source>
        <dbReference type="ARBA" id="ARBA00004406"/>
    </source>
</evidence>
<dbReference type="InterPro" id="IPR036396">
    <property type="entry name" value="Cyt_P450_sf"/>
</dbReference>
<dbReference type="Pfam" id="PF00067">
    <property type="entry name" value="p450"/>
    <property type="match status" value="1"/>
</dbReference>
<evidence type="ECO:0000256" key="13">
    <source>
        <dbReference type="PIRSR" id="PIRSR602401-1"/>
    </source>
</evidence>
<dbReference type="SUPFAM" id="SSF48264">
    <property type="entry name" value="Cytochrome P450"/>
    <property type="match status" value="1"/>
</dbReference>
<dbReference type="GO" id="GO:0004497">
    <property type="term" value="F:monooxygenase activity"/>
    <property type="evidence" value="ECO:0007669"/>
    <property type="project" value="UniProtKB-KW"/>
</dbReference>
<keyword evidence="11 14" id="KW-0503">Monooxygenase</keyword>
<dbReference type="PRINTS" id="PR00463">
    <property type="entry name" value="EP450I"/>
</dbReference>
<evidence type="ECO:0008006" key="17">
    <source>
        <dbReference type="Google" id="ProtNLM"/>
    </source>
</evidence>
<dbReference type="InterPro" id="IPR002401">
    <property type="entry name" value="Cyt_P450_E_grp-I"/>
</dbReference>
<comment type="subcellular location">
    <subcellularLocation>
        <location evidence="3">Endoplasmic reticulum membrane</location>
        <topology evidence="3">Peripheral membrane protein</topology>
    </subcellularLocation>
    <subcellularLocation>
        <location evidence="2">Microsome membrane</location>
        <topology evidence="2">Peripheral membrane protein</topology>
    </subcellularLocation>
</comment>
<evidence type="ECO:0000256" key="12">
    <source>
        <dbReference type="ARBA" id="ARBA00023136"/>
    </source>
</evidence>
<proteinExistence type="inferred from homology"/>